<organism evidence="1 2">
    <name type="scientific">Dissulfurirhabdus thermomarina</name>
    <dbReference type="NCBI Taxonomy" id="1765737"/>
    <lineage>
        <taxon>Bacteria</taxon>
        <taxon>Deltaproteobacteria</taxon>
        <taxon>Dissulfurirhabdaceae</taxon>
        <taxon>Dissulfurirhabdus</taxon>
    </lineage>
</organism>
<dbReference type="PIRSF" id="PIRSF006421">
    <property type="entry name" value="UCP006421"/>
    <property type="match status" value="1"/>
</dbReference>
<dbReference type="SUPFAM" id="SSF143631">
    <property type="entry name" value="ApbE-like"/>
    <property type="match status" value="1"/>
</dbReference>
<dbReference type="InterPro" id="IPR007183">
    <property type="entry name" value="UPF0280"/>
</dbReference>
<reference evidence="1 2" key="1">
    <citation type="submission" date="2020-02" db="EMBL/GenBank/DDBJ databases">
        <title>Comparative genomics of sulfur disproportionating microorganisms.</title>
        <authorList>
            <person name="Ward L.M."/>
            <person name="Bertran E."/>
            <person name="Johnston D.T."/>
        </authorList>
    </citation>
    <scope>NUCLEOTIDE SEQUENCE [LARGE SCALE GENOMIC DNA]</scope>
    <source>
        <strain evidence="1 2">DSM 100025</strain>
    </source>
</reference>
<evidence type="ECO:0000313" key="2">
    <source>
        <dbReference type="Proteomes" id="UP000469346"/>
    </source>
</evidence>
<dbReference type="AlphaFoldDB" id="A0A6N9TN63"/>
<proteinExistence type="predicted"/>
<gene>
    <name evidence="1" type="ORF">G3N55_07795</name>
</gene>
<sequence>MRRPGLAAFRVRHRETDLHVQAERPVPEAVSRWIIEARTGIETYARRRPGFVEALEPWPEDPFAPPVVREMIRAGAAAGVGPMAAVAGAIAEYVGRRLREETGGEVIVENGGDLFVWTHGPATAKVWAGDSPFSGRVGLRLAPAKMPLGLCTSSGRIGHSRSFGRAHAVTVAAPVAALADAAATAAANCVAGPADVDAALALLQRIPGVSGGLVIVGRRLGAWGDIELAPI</sequence>
<dbReference type="EMBL" id="JAAGRR010000081">
    <property type="protein sequence ID" value="NDY42742.1"/>
    <property type="molecule type" value="Genomic_DNA"/>
</dbReference>
<keyword evidence="2" id="KW-1185">Reference proteome</keyword>
<dbReference type="Proteomes" id="UP000469346">
    <property type="component" value="Unassembled WGS sequence"/>
</dbReference>
<comment type="caution">
    <text evidence="1">The sequence shown here is derived from an EMBL/GenBank/DDBJ whole genome shotgun (WGS) entry which is preliminary data.</text>
</comment>
<dbReference type="Gene3D" id="3.10.520.10">
    <property type="entry name" value="ApbE-like domains"/>
    <property type="match status" value="1"/>
</dbReference>
<evidence type="ECO:0000313" key="1">
    <source>
        <dbReference type="EMBL" id="NDY42742.1"/>
    </source>
</evidence>
<protein>
    <submittedName>
        <fullName evidence="1">UPF0280 family protein</fullName>
    </submittedName>
</protein>
<name>A0A6N9TN63_DISTH</name>
<dbReference type="InterPro" id="IPR003374">
    <property type="entry name" value="ApbE-like_sf"/>
</dbReference>
<accession>A0A6N9TN63</accession>